<dbReference type="Proteomes" id="UP000198280">
    <property type="component" value="Unassembled WGS sequence"/>
</dbReference>
<organism evidence="3 4">
    <name type="scientific">Actinacidiphila glaucinigra</name>
    <dbReference type="NCBI Taxonomy" id="235986"/>
    <lineage>
        <taxon>Bacteria</taxon>
        <taxon>Bacillati</taxon>
        <taxon>Actinomycetota</taxon>
        <taxon>Actinomycetes</taxon>
        <taxon>Kitasatosporales</taxon>
        <taxon>Streptomycetaceae</taxon>
        <taxon>Actinacidiphila</taxon>
    </lineage>
</organism>
<dbReference type="OrthoDB" id="4847668at2"/>
<dbReference type="Pfam" id="PF00079">
    <property type="entry name" value="Serpin"/>
    <property type="match status" value="1"/>
</dbReference>
<dbReference type="SUPFAM" id="SSF56574">
    <property type="entry name" value="Serpins"/>
    <property type="match status" value="2"/>
</dbReference>
<comment type="similarity">
    <text evidence="1">Belongs to the serpin family.</text>
</comment>
<name>A0A239BP90_9ACTN</name>
<dbReference type="InterPro" id="IPR000215">
    <property type="entry name" value="Serpin_fam"/>
</dbReference>
<accession>A0A239BP90</accession>
<dbReference type="InterPro" id="IPR042178">
    <property type="entry name" value="Serpin_sf_1"/>
</dbReference>
<dbReference type="InterPro" id="IPR023796">
    <property type="entry name" value="Serpin_dom"/>
</dbReference>
<evidence type="ECO:0000313" key="3">
    <source>
        <dbReference type="EMBL" id="SNS08893.1"/>
    </source>
</evidence>
<dbReference type="RefSeq" id="WP_089222769.1">
    <property type="nucleotide sequence ID" value="NZ_FZOF01000003.1"/>
</dbReference>
<dbReference type="PANTHER" id="PTHR11461">
    <property type="entry name" value="SERINE PROTEASE INHIBITOR, SERPIN"/>
    <property type="match status" value="1"/>
</dbReference>
<protein>
    <submittedName>
        <fullName evidence="3">Serine protease inhibitor</fullName>
    </submittedName>
</protein>
<feature type="domain" description="Serpin" evidence="2">
    <location>
        <begin position="16"/>
        <end position="374"/>
    </location>
</feature>
<evidence type="ECO:0000256" key="1">
    <source>
        <dbReference type="RuleBase" id="RU000411"/>
    </source>
</evidence>
<evidence type="ECO:0000313" key="4">
    <source>
        <dbReference type="Proteomes" id="UP000198280"/>
    </source>
</evidence>
<dbReference type="InterPro" id="IPR036186">
    <property type="entry name" value="Serpin_sf"/>
</dbReference>
<keyword evidence="4" id="KW-1185">Reference proteome</keyword>
<dbReference type="AlphaFoldDB" id="A0A239BP90"/>
<dbReference type="EMBL" id="FZOF01000003">
    <property type="protein sequence ID" value="SNS08893.1"/>
    <property type="molecule type" value="Genomic_DNA"/>
</dbReference>
<dbReference type="GO" id="GO:0004867">
    <property type="term" value="F:serine-type endopeptidase inhibitor activity"/>
    <property type="evidence" value="ECO:0007669"/>
    <property type="project" value="InterPro"/>
</dbReference>
<gene>
    <name evidence="3" type="ORF">SAMN05216252_10356</name>
</gene>
<dbReference type="GO" id="GO:0005615">
    <property type="term" value="C:extracellular space"/>
    <property type="evidence" value="ECO:0007669"/>
    <property type="project" value="InterPro"/>
</dbReference>
<dbReference type="PANTHER" id="PTHR11461:SF211">
    <property type="entry name" value="GH10112P-RELATED"/>
    <property type="match status" value="1"/>
</dbReference>
<proteinExistence type="inferred from homology"/>
<sequence>MDDRTLVGAVNGLTARWARGTLAGGSTGETVFSAAGVWPLLALLAAGAAGPARGELEQAVATDAATAAGASGRLLARLDAMDGVDTAVGLWTRASLPLAPGWLSLLPAGAHGHFTGDVETDRKTLDAWAADRTHGMVPRMPVAVDRNTLLLLANALALRTDWAEPFQDHHTGTLFRSSRHLDMAGVAATPFGPLTMAKVNGTNGIEVHLLRGPDHVAPGEVLAAGVAALGGTYQVLPGNLLPYGRPGPGVVVEDVTSFDPAPALDLTTVPFTVDAEHDLLDHAELFGLARARDAGTGHFPGISVQPLAVGAAKQAATATFGAKGFRAAAVTAVSLIAGSAPGQARQARRVRVEFLRPFGFLAVHRLFPAVLVAGWVTP</sequence>
<dbReference type="SMART" id="SM00093">
    <property type="entry name" value="SERPIN"/>
    <property type="match status" value="1"/>
</dbReference>
<dbReference type="Gene3D" id="3.30.497.10">
    <property type="entry name" value="Antithrombin, subunit I, domain 2"/>
    <property type="match status" value="2"/>
</dbReference>
<reference evidence="3 4" key="1">
    <citation type="submission" date="2017-06" db="EMBL/GenBank/DDBJ databases">
        <authorList>
            <person name="Kim H.J."/>
            <person name="Triplett B.A."/>
        </authorList>
    </citation>
    <scope>NUCLEOTIDE SEQUENCE [LARGE SCALE GENOMIC DNA]</scope>
    <source>
        <strain evidence="3 4">CGMCC 4.1858</strain>
    </source>
</reference>
<evidence type="ECO:0000259" key="2">
    <source>
        <dbReference type="SMART" id="SM00093"/>
    </source>
</evidence>